<evidence type="ECO:0000256" key="2">
    <source>
        <dbReference type="SAM" id="MobiDB-lite"/>
    </source>
</evidence>
<evidence type="ECO:0000313" key="4">
    <source>
        <dbReference type="Proteomes" id="UP001596432"/>
    </source>
</evidence>
<dbReference type="EMBL" id="JBHTAS010000001">
    <property type="protein sequence ID" value="MFC7141175.1"/>
    <property type="molecule type" value="Genomic_DNA"/>
</dbReference>
<reference evidence="3 4" key="1">
    <citation type="journal article" date="2019" name="Int. J. Syst. Evol. Microbiol.">
        <title>The Global Catalogue of Microorganisms (GCM) 10K type strain sequencing project: providing services to taxonomists for standard genome sequencing and annotation.</title>
        <authorList>
            <consortium name="The Broad Institute Genomics Platform"/>
            <consortium name="The Broad Institute Genome Sequencing Center for Infectious Disease"/>
            <person name="Wu L."/>
            <person name="Ma J."/>
        </authorList>
    </citation>
    <scope>NUCLEOTIDE SEQUENCE [LARGE SCALE GENOMIC DNA]</scope>
    <source>
        <strain evidence="3 4">XZYJT29</strain>
    </source>
</reference>
<dbReference type="Pfam" id="PF02697">
    <property type="entry name" value="VAPB_antitox"/>
    <property type="match status" value="1"/>
</dbReference>
<organism evidence="3 4">
    <name type="scientific">Halosimplex aquaticum</name>
    <dbReference type="NCBI Taxonomy" id="3026162"/>
    <lineage>
        <taxon>Archaea</taxon>
        <taxon>Methanobacteriati</taxon>
        <taxon>Methanobacteriota</taxon>
        <taxon>Stenosarchaea group</taxon>
        <taxon>Halobacteria</taxon>
        <taxon>Halobacteriales</taxon>
        <taxon>Haloarculaceae</taxon>
        <taxon>Halosimplex</taxon>
    </lineage>
</organism>
<name>A0ABD5Y785_9EURY</name>
<keyword evidence="4" id="KW-1185">Reference proteome</keyword>
<keyword evidence="1" id="KW-1277">Toxin-antitoxin system</keyword>
<gene>
    <name evidence="3" type="ORF">ACFQMA_15225</name>
</gene>
<accession>A0ABD5Y785</accession>
<dbReference type="RefSeq" id="WP_274322263.1">
    <property type="nucleotide sequence ID" value="NZ_CP118158.1"/>
</dbReference>
<dbReference type="GeneID" id="78821484"/>
<dbReference type="InterPro" id="IPR003847">
    <property type="entry name" value="Put_antitoxin"/>
</dbReference>
<feature type="region of interest" description="Disordered" evidence="2">
    <location>
        <begin position="41"/>
        <end position="84"/>
    </location>
</feature>
<proteinExistence type="predicted"/>
<sequence length="84" mass="9631">MGTKTVRLDDDVYERIKSRKRADETFSEAIDRLTSEWTLLDFADGDSPTDPDRHRELVERSERAGTEESEDRLDRLGIDTDGDG</sequence>
<evidence type="ECO:0000256" key="1">
    <source>
        <dbReference type="ARBA" id="ARBA00022649"/>
    </source>
</evidence>
<feature type="compositionally biased region" description="Basic and acidic residues" evidence="2">
    <location>
        <begin position="50"/>
        <end position="78"/>
    </location>
</feature>
<dbReference type="AlphaFoldDB" id="A0ABD5Y785"/>
<evidence type="ECO:0000313" key="3">
    <source>
        <dbReference type="EMBL" id="MFC7141175.1"/>
    </source>
</evidence>
<protein>
    <submittedName>
        <fullName evidence="3">Antitoxin VapB family protein</fullName>
    </submittedName>
</protein>
<comment type="caution">
    <text evidence="3">The sequence shown here is derived from an EMBL/GenBank/DDBJ whole genome shotgun (WGS) entry which is preliminary data.</text>
</comment>
<dbReference type="Proteomes" id="UP001596432">
    <property type="component" value="Unassembled WGS sequence"/>
</dbReference>